<evidence type="ECO:0000313" key="3">
    <source>
        <dbReference type="Proteomes" id="UP000630887"/>
    </source>
</evidence>
<keyword evidence="3" id="KW-1185">Reference proteome</keyword>
<dbReference type="GO" id="GO:0071949">
    <property type="term" value="F:FAD binding"/>
    <property type="evidence" value="ECO:0007669"/>
    <property type="project" value="InterPro"/>
</dbReference>
<dbReference type="PANTHER" id="PTHR11748:SF119">
    <property type="entry name" value="D-2-HYDROXYGLUTARATE DEHYDROGENASE"/>
    <property type="match status" value="1"/>
</dbReference>
<proteinExistence type="predicted"/>
<dbReference type="Gene3D" id="3.30.465.10">
    <property type="match status" value="1"/>
</dbReference>
<dbReference type="GO" id="GO:0008720">
    <property type="term" value="F:D-lactate dehydrogenase (NAD+) activity"/>
    <property type="evidence" value="ECO:0007669"/>
    <property type="project" value="TreeGrafter"/>
</dbReference>
<accession>A0A8J3P846</accession>
<dbReference type="InterPro" id="IPR036318">
    <property type="entry name" value="FAD-bd_PCMH-like_sf"/>
</dbReference>
<dbReference type="PANTHER" id="PTHR11748">
    <property type="entry name" value="D-LACTATE DEHYDROGENASE"/>
    <property type="match status" value="1"/>
</dbReference>
<protein>
    <submittedName>
        <fullName evidence="2">Dehydrogenase</fullName>
    </submittedName>
</protein>
<comment type="caution">
    <text evidence="2">The sequence shown here is derived from an EMBL/GenBank/DDBJ whole genome shotgun (WGS) entry which is preliminary data.</text>
</comment>
<name>A0A8J3P846_9ACTN</name>
<evidence type="ECO:0000313" key="2">
    <source>
        <dbReference type="EMBL" id="GIG07307.1"/>
    </source>
</evidence>
<dbReference type="GO" id="GO:1903457">
    <property type="term" value="P:lactate catabolic process"/>
    <property type="evidence" value="ECO:0007669"/>
    <property type="project" value="TreeGrafter"/>
</dbReference>
<evidence type="ECO:0000259" key="1">
    <source>
        <dbReference type="PROSITE" id="PS51387"/>
    </source>
</evidence>
<dbReference type="GO" id="GO:0004458">
    <property type="term" value="F:D-lactate dehydrogenase (cytochrome) activity"/>
    <property type="evidence" value="ECO:0007669"/>
    <property type="project" value="TreeGrafter"/>
</dbReference>
<feature type="domain" description="FAD-binding PCMH-type" evidence="1">
    <location>
        <begin position="68"/>
        <end position="238"/>
    </location>
</feature>
<dbReference type="InterPro" id="IPR006094">
    <property type="entry name" value="Oxid_FAD_bind_N"/>
</dbReference>
<reference evidence="2 3" key="1">
    <citation type="submission" date="2021-01" db="EMBL/GenBank/DDBJ databases">
        <title>Whole genome shotgun sequence of Catellatospora coxensis NBRC 107359.</title>
        <authorList>
            <person name="Komaki H."/>
            <person name="Tamura T."/>
        </authorList>
    </citation>
    <scope>NUCLEOTIDE SEQUENCE [LARGE SCALE GENOMIC DNA]</scope>
    <source>
        <strain evidence="2 3">NBRC 107359</strain>
    </source>
</reference>
<dbReference type="Pfam" id="PF01565">
    <property type="entry name" value="FAD_binding_4"/>
    <property type="match status" value="1"/>
</dbReference>
<dbReference type="PROSITE" id="PS51387">
    <property type="entry name" value="FAD_PCMH"/>
    <property type="match status" value="1"/>
</dbReference>
<dbReference type="RefSeq" id="WP_203693656.1">
    <property type="nucleotide sequence ID" value="NZ_BAAALC010000013.1"/>
</dbReference>
<dbReference type="EMBL" id="BONI01000033">
    <property type="protein sequence ID" value="GIG07307.1"/>
    <property type="molecule type" value="Genomic_DNA"/>
</dbReference>
<dbReference type="SUPFAM" id="SSF56176">
    <property type="entry name" value="FAD-binding/transporter-associated domain-like"/>
    <property type="match status" value="1"/>
</dbReference>
<organism evidence="2 3">
    <name type="scientific">Catellatospora coxensis</name>
    <dbReference type="NCBI Taxonomy" id="310354"/>
    <lineage>
        <taxon>Bacteria</taxon>
        <taxon>Bacillati</taxon>
        <taxon>Actinomycetota</taxon>
        <taxon>Actinomycetes</taxon>
        <taxon>Micromonosporales</taxon>
        <taxon>Micromonosporaceae</taxon>
        <taxon>Catellatospora</taxon>
    </lineage>
</organism>
<sequence>MSTVEPPPLAHVAQRASRRAPSPAALAAFLDALAAALPADRVTTRESARLAASRDGAYLSPLLSAVLPERLADVVVLPRSTEQLQTAVRLAHAHGVPVVPRGRGTGNYGQAVPLAGGLVVDLSEADRVLEVGTGWIHAQAGATFVALEAAARRTGQEIAMMPTTVGSTIGGFLGGGAGGLGSIEHGWLWEGFVRALEVVGCPPQDQPRRVYGAQCLPYLHAYGVTGIIATATVKLAPARDWTAVLASFPDGADATQAGLGLLRLDPAPRMVSLDEPALIATYPADPALPEGRHSLRAVVDVSLVDAVAALVTAHGGRIDKVDARAVGYVSTLSFNHVTLRAKRARPELCHLQVGGTPLITDPDAVRAALPGGMLHLDGMRPFPNLADPTYGRGFGGLLLAPFHDAATLYAGVQRLRELGVHVVDPHTWLLGGPALPGIRAAASANDPDGLLNPGKLPLDEPA</sequence>
<dbReference type="InterPro" id="IPR016169">
    <property type="entry name" value="FAD-bd_PCMH_sub2"/>
</dbReference>
<gene>
    <name evidence="2" type="ORF">Cco03nite_40070</name>
</gene>
<dbReference type="InterPro" id="IPR016166">
    <property type="entry name" value="FAD-bd_PCMH"/>
</dbReference>
<dbReference type="Proteomes" id="UP000630887">
    <property type="component" value="Unassembled WGS sequence"/>
</dbReference>
<dbReference type="AlphaFoldDB" id="A0A8J3P846"/>